<dbReference type="PANTHER" id="PTHR24637">
    <property type="entry name" value="COLLAGEN"/>
    <property type="match status" value="1"/>
</dbReference>
<keyword evidence="3" id="KW-1185">Reference proteome</keyword>
<evidence type="ECO:0000313" key="2">
    <source>
        <dbReference type="EMBL" id="MES1921845.1"/>
    </source>
</evidence>
<dbReference type="InterPro" id="IPR008160">
    <property type="entry name" value="Collagen"/>
</dbReference>
<dbReference type="Pfam" id="PF01391">
    <property type="entry name" value="Collagen"/>
    <property type="match status" value="1"/>
</dbReference>
<accession>A0ABV2AQA6</accession>
<protein>
    <submittedName>
        <fullName evidence="2">Uncharacterized protein</fullName>
    </submittedName>
</protein>
<feature type="compositionally biased region" description="Gly residues" evidence="1">
    <location>
        <begin position="79"/>
        <end position="88"/>
    </location>
</feature>
<sequence>MDPIAAVVSTAAQFSPLTRITIPNMTANRFSSQGLQAPQGLPVAEESQRLVLCALNLGNRGPPGFPGLPGPTGMRGKPGFDGGKGSDGCPGEQGAPGHTGPYGLRGQRGPPGPKGVCGPQGPPGATGYKDCGYAPVYMPQCCQPFCQ</sequence>
<dbReference type="EMBL" id="JBDODL010001849">
    <property type="protein sequence ID" value="MES1921845.1"/>
    <property type="molecule type" value="Genomic_DNA"/>
</dbReference>
<proteinExistence type="predicted"/>
<gene>
    <name evidence="2" type="ORF">MHBO_003381</name>
</gene>
<reference evidence="2 3" key="1">
    <citation type="journal article" date="2024" name="BMC Biol.">
        <title>Comparative genomics of Ascetosporea gives new insight into the evolutionary basis for animal parasitism in Rhizaria.</title>
        <authorList>
            <person name="Hiltunen Thoren M."/>
            <person name="Onut-Brannstrom I."/>
            <person name="Alfjorden A."/>
            <person name="Peckova H."/>
            <person name="Swords F."/>
            <person name="Hooper C."/>
            <person name="Holzer A.S."/>
            <person name="Bass D."/>
            <person name="Burki F."/>
        </authorList>
    </citation>
    <scope>NUCLEOTIDE SEQUENCE [LARGE SCALE GENOMIC DNA]</scope>
    <source>
        <strain evidence="2">20-A016</strain>
    </source>
</reference>
<feature type="region of interest" description="Disordered" evidence="1">
    <location>
        <begin position="63"/>
        <end position="121"/>
    </location>
</feature>
<organism evidence="2 3">
    <name type="scientific">Bonamia ostreae</name>
    <dbReference type="NCBI Taxonomy" id="126728"/>
    <lineage>
        <taxon>Eukaryota</taxon>
        <taxon>Sar</taxon>
        <taxon>Rhizaria</taxon>
        <taxon>Endomyxa</taxon>
        <taxon>Ascetosporea</taxon>
        <taxon>Haplosporida</taxon>
        <taxon>Bonamia</taxon>
    </lineage>
</organism>
<name>A0ABV2AQA6_9EUKA</name>
<evidence type="ECO:0000256" key="1">
    <source>
        <dbReference type="SAM" id="MobiDB-lite"/>
    </source>
</evidence>
<evidence type="ECO:0000313" key="3">
    <source>
        <dbReference type="Proteomes" id="UP001439008"/>
    </source>
</evidence>
<dbReference type="PANTHER" id="PTHR24637:SF421">
    <property type="entry name" value="CUTICLE COLLAGEN DPY-2"/>
    <property type="match status" value="1"/>
</dbReference>
<comment type="caution">
    <text evidence="2">The sequence shown here is derived from an EMBL/GenBank/DDBJ whole genome shotgun (WGS) entry which is preliminary data.</text>
</comment>
<dbReference type="Proteomes" id="UP001439008">
    <property type="component" value="Unassembled WGS sequence"/>
</dbReference>